<gene>
    <name evidence="3" type="ORF">OBE_09540</name>
</gene>
<dbReference type="AlphaFoldDB" id="K1TJE2"/>
<feature type="non-terminal residue" evidence="3">
    <location>
        <position position="213"/>
    </location>
</feature>
<dbReference type="InterPro" id="IPR050088">
    <property type="entry name" value="IspD/TarI_cytidylyltransf_bact"/>
</dbReference>
<dbReference type="CDD" id="cd02516">
    <property type="entry name" value="CDP-ME_synthetase"/>
    <property type="match status" value="1"/>
</dbReference>
<evidence type="ECO:0000313" key="3">
    <source>
        <dbReference type="EMBL" id="EKC59356.1"/>
    </source>
</evidence>
<proteinExistence type="predicted"/>
<dbReference type="EMBL" id="AJWZ01006586">
    <property type="protein sequence ID" value="EKC59356.1"/>
    <property type="molecule type" value="Genomic_DNA"/>
</dbReference>
<evidence type="ECO:0000256" key="1">
    <source>
        <dbReference type="ARBA" id="ARBA00022679"/>
    </source>
</evidence>
<dbReference type="SUPFAM" id="SSF53448">
    <property type="entry name" value="Nucleotide-diphospho-sugar transferases"/>
    <property type="match status" value="1"/>
</dbReference>
<dbReference type="Pfam" id="PF01128">
    <property type="entry name" value="IspD"/>
    <property type="match status" value="1"/>
</dbReference>
<dbReference type="PANTHER" id="PTHR32125:SF4">
    <property type="entry name" value="2-C-METHYL-D-ERYTHRITOL 4-PHOSPHATE CYTIDYLYLTRANSFERASE, CHLOROPLASTIC"/>
    <property type="match status" value="1"/>
</dbReference>
<dbReference type="GO" id="GO:0050518">
    <property type="term" value="F:2-C-methyl-D-erythritol 4-phosphate cytidylyltransferase activity"/>
    <property type="evidence" value="ECO:0007669"/>
    <property type="project" value="TreeGrafter"/>
</dbReference>
<dbReference type="InterPro" id="IPR034683">
    <property type="entry name" value="IspD/TarI"/>
</dbReference>
<dbReference type="InterPro" id="IPR029044">
    <property type="entry name" value="Nucleotide-diphossugar_trans"/>
</dbReference>
<dbReference type="PANTHER" id="PTHR32125">
    <property type="entry name" value="2-C-METHYL-D-ERYTHRITOL 4-PHOSPHATE CYTIDYLYLTRANSFERASE, CHLOROPLASTIC"/>
    <property type="match status" value="1"/>
</dbReference>
<name>K1TJE2_9ZZZZ</name>
<keyword evidence="2 3" id="KW-0548">Nucleotidyltransferase</keyword>
<keyword evidence="1 3" id="KW-0808">Transferase</keyword>
<reference evidence="3" key="1">
    <citation type="journal article" date="2013" name="Environ. Microbiol.">
        <title>Microbiota from the distal guts of lean and obese adolescents exhibit partial functional redundancy besides clear differences in community structure.</title>
        <authorList>
            <person name="Ferrer M."/>
            <person name="Ruiz A."/>
            <person name="Lanza F."/>
            <person name="Haange S.B."/>
            <person name="Oberbach A."/>
            <person name="Till H."/>
            <person name="Bargiela R."/>
            <person name="Campoy C."/>
            <person name="Segura M.T."/>
            <person name="Richter M."/>
            <person name="von Bergen M."/>
            <person name="Seifert J."/>
            <person name="Suarez A."/>
        </authorList>
    </citation>
    <scope>NUCLEOTIDE SEQUENCE</scope>
</reference>
<accession>K1TJE2</accession>
<comment type="caution">
    <text evidence="3">The sequence shown here is derived from an EMBL/GenBank/DDBJ whole genome shotgun (WGS) entry which is preliminary data.</text>
</comment>
<organism evidence="3">
    <name type="scientific">human gut metagenome</name>
    <dbReference type="NCBI Taxonomy" id="408170"/>
    <lineage>
        <taxon>unclassified sequences</taxon>
        <taxon>metagenomes</taxon>
        <taxon>organismal metagenomes</taxon>
    </lineage>
</organism>
<evidence type="ECO:0000256" key="2">
    <source>
        <dbReference type="ARBA" id="ARBA00022695"/>
    </source>
</evidence>
<sequence length="213" mass="22109">MGFDKLSYRLPGGKTVLETSVAAFAAHPQVDELILVAGGNLPACQAIAAACPKPCTVVGGGATRADSVCSGLRAAKGQLVAIHDAARPFVSEQVITDALAEAEAMGAAAPAVAVKDTIKIANDGAVVQTPDRAALFAVQTPQCFCRNLYWKALEAVQGEKVHLVTDDCSLFEMAGLPVHLTQGDYANLKITTKEDLPAAAQNKGENTMRIGHG</sequence>
<dbReference type="Gene3D" id="3.90.550.10">
    <property type="entry name" value="Spore Coat Polysaccharide Biosynthesis Protein SpsA, Chain A"/>
    <property type="match status" value="1"/>
</dbReference>
<protein>
    <submittedName>
        <fullName evidence="3">2-C-methyl-D-erythritol 4-phosphate cytidylyltransferase /2-C-methyl-D-erythritol 2,4</fullName>
    </submittedName>
</protein>